<name>A0A232EF97_9HYME</name>
<reference evidence="2 3" key="1">
    <citation type="journal article" date="2017" name="Curr. Biol.">
        <title>The Evolution of Venom by Co-option of Single-Copy Genes.</title>
        <authorList>
            <person name="Martinson E.O."/>
            <person name="Mrinalini"/>
            <person name="Kelkar Y.D."/>
            <person name="Chang C.H."/>
            <person name="Werren J.H."/>
        </authorList>
    </citation>
    <scope>NUCLEOTIDE SEQUENCE [LARGE SCALE GENOMIC DNA]</scope>
    <source>
        <strain evidence="2 3">Alberta</strain>
        <tissue evidence="2">Whole body</tissue>
    </source>
</reference>
<evidence type="ECO:0000313" key="3">
    <source>
        <dbReference type="Proteomes" id="UP000215335"/>
    </source>
</evidence>
<comment type="caution">
    <text evidence="2">The sequence shown here is derived from an EMBL/GenBank/DDBJ whole genome shotgun (WGS) entry which is preliminary data.</text>
</comment>
<organism evidence="2 3">
    <name type="scientific">Trichomalopsis sarcophagae</name>
    <dbReference type="NCBI Taxonomy" id="543379"/>
    <lineage>
        <taxon>Eukaryota</taxon>
        <taxon>Metazoa</taxon>
        <taxon>Ecdysozoa</taxon>
        <taxon>Arthropoda</taxon>
        <taxon>Hexapoda</taxon>
        <taxon>Insecta</taxon>
        <taxon>Pterygota</taxon>
        <taxon>Neoptera</taxon>
        <taxon>Endopterygota</taxon>
        <taxon>Hymenoptera</taxon>
        <taxon>Apocrita</taxon>
        <taxon>Proctotrupomorpha</taxon>
        <taxon>Chalcidoidea</taxon>
        <taxon>Pteromalidae</taxon>
        <taxon>Pteromalinae</taxon>
        <taxon>Trichomalopsis</taxon>
    </lineage>
</organism>
<sequence>EDGRESAPAGPSPTNIQPPRPTFAKVARSPARRPTPATSSRPVQGSEARMTSLRIGAATPRLRLRQSTAGLTTTPTSSEKRPRTEEATSLSQAIVTGAIPRRLGTILEEVAREESKTRTEKQ</sequence>
<feature type="non-terminal residue" evidence="2">
    <location>
        <position position="122"/>
    </location>
</feature>
<dbReference type="EMBL" id="NNAY01005076">
    <property type="protein sequence ID" value="OXU17036.1"/>
    <property type="molecule type" value="Genomic_DNA"/>
</dbReference>
<evidence type="ECO:0000313" key="2">
    <source>
        <dbReference type="EMBL" id="OXU17036.1"/>
    </source>
</evidence>
<dbReference type="AlphaFoldDB" id="A0A232EF97"/>
<keyword evidence="3" id="KW-1185">Reference proteome</keyword>
<proteinExistence type="predicted"/>
<accession>A0A232EF97</accession>
<evidence type="ECO:0000256" key="1">
    <source>
        <dbReference type="SAM" id="MobiDB-lite"/>
    </source>
</evidence>
<feature type="non-terminal residue" evidence="2">
    <location>
        <position position="1"/>
    </location>
</feature>
<protein>
    <submittedName>
        <fullName evidence="2">Uncharacterized protein</fullName>
    </submittedName>
</protein>
<feature type="region of interest" description="Disordered" evidence="1">
    <location>
        <begin position="1"/>
        <end position="92"/>
    </location>
</feature>
<feature type="compositionally biased region" description="Polar residues" evidence="1">
    <location>
        <begin position="65"/>
        <end position="77"/>
    </location>
</feature>
<gene>
    <name evidence="2" type="ORF">TSAR_016694</name>
</gene>
<dbReference type="Proteomes" id="UP000215335">
    <property type="component" value="Unassembled WGS sequence"/>
</dbReference>